<feature type="coiled-coil region" evidence="1">
    <location>
        <begin position="18"/>
        <end position="45"/>
    </location>
</feature>
<dbReference type="EMBL" id="JACGCM010001859">
    <property type="protein sequence ID" value="KAF6147996.1"/>
    <property type="molecule type" value="Genomic_DNA"/>
</dbReference>
<name>A0A7J7LZC1_9MAGN</name>
<keyword evidence="1" id="KW-0175">Coiled coil</keyword>
<dbReference type="GO" id="GO:0012505">
    <property type="term" value="C:endomembrane system"/>
    <property type="evidence" value="ECO:0007669"/>
    <property type="project" value="TreeGrafter"/>
</dbReference>
<sequence length="122" mass="14171">MQDLKISESEYEKCQDVLKLKYQMLEKARADVEELKTQLSSMEIKMHNDLVTNSNEKAKLKMRLRTTQAKLDAFKGRYKETMKEACFMNKKYEEGSGKLKEQLASYGVEVLHLKKKLAAMKG</sequence>
<evidence type="ECO:0000313" key="3">
    <source>
        <dbReference type="Proteomes" id="UP000541444"/>
    </source>
</evidence>
<organism evidence="2 3">
    <name type="scientific">Kingdonia uniflora</name>
    <dbReference type="NCBI Taxonomy" id="39325"/>
    <lineage>
        <taxon>Eukaryota</taxon>
        <taxon>Viridiplantae</taxon>
        <taxon>Streptophyta</taxon>
        <taxon>Embryophyta</taxon>
        <taxon>Tracheophyta</taxon>
        <taxon>Spermatophyta</taxon>
        <taxon>Magnoliopsida</taxon>
        <taxon>Ranunculales</taxon>
        <taxon>Circaeasteraceae</taxon>
        <taxon>Kingdonia</taxon>
    </lineage>
</organism>
<dbReference type="PANTHER" id="PTHR36362:SF3">
    <property type="entry name" value="PROTEIN HOOK HOMOLOG 3-LIKE"/>
    <property type="match status" value="1"/>
</dbReference>
<proteinExistence type="predicted"/>
<comment type="caution">
    <text evidence="2">The sequence shown here is derived from an EMBL/GenBank/DDBJ whole genome shotgun (WGS) entry which is preliminary data.</text>
</comment>
<reference evidence="2 3" key="1">
    <citation type="journal article" date="2020" name="IScience">
        <title>Genome Sequencing of the Endangered Kingdonia uniflora (Circaeasteraceae, Ranunculales) Reveals Potential Mechanisms of Evolutionary Specialization.</title>
        <authorList>
            <person name="Sun Y."/>
            <person name="Deng T."/>
            <person name="Zhang A."/>
            <person name="Moore M.J."/>
            <person name="Landis J.B."/>
            <person name="Lin N."/>
            <person name="Zhang H."/>
            <person name="Zhang X."/>
            <person name="Huang J."/>
            <person name="Zhang X."/>
            <person name="Sun H."/>
            <person name="Wang H."/>
        </authorList>
    </citation>
    <scope>NUCLEOTIDE SEQUENCE [LARGE SCALE GENOMIC DNA]</scope>
    <source>
        <strain evidence="2">TB1705</strain>
        <tissue evidence="2">Leaf</tissue>
    </source>
</reference>
<accession>A0A7J7LZC1</accession>
<dbReference type="PANTHER" id="PTHR36362">
    <property type="entry name" value="DNA-DIRECTED RNA POLYMERASE SUBUNIT BETA"/>
    <property type="match status" value="1"/>
</dbReference>
<gene>
    <name evidence="2" type="ORF">GIB67_024171</name>
</gene>
<evidence type="ECO:0000256" key="1">
    <source>
        <dbReference type="SAM" id="Coils"/>
    </source>
</evidence>
<dbReference type="AlphaFoldDB" id="A0A7J7LZC1"/>
<dbReference type="OrthoDB" id="3176171at2759"/>
<evidence type="ECO:0000313" key="2">
    <source>
        <dbReference type="EMBL" id="KAF6147996.1"/>
    </source>
</evidence>
<keyword evidence="3" id="KW-1185">Reference proteome</keyword>
<dbReference type="Proteomes" id="UP000541444">
    <property type="component" value="Unassembled WGS sequence"/>
</dbReference>
<protein>
    <submittedName>
        <fullName evidence="2">Uncharacterized protein</fullName>
    </submittedName>
</protein>